<reference evidence="6 7" key="1">
    <citation type="journal article" date="2011" name="Proc. Natl. Acad. Sci. U.S.A.">
        <title>Evolutionary erosion of yeast sex chromosomes by mating-type switching accidents.</title>
        <authorList>
            <person name="Gordon J.L."/>
            <person name="Armisen D."/>
            <person name="Proux-Wera E."/>
            <person name="Oheigeartaigh S.S."/>
            <person name="Byrne K.P."/>
            <person name="Wolfe K.H."/>
        </authorList>
    </citation>
    <scope>NUCLEOTIDE SEQUENCE [LARGE SCALE GENOMIC DNA]</scope>
    <source>
        <strain evidence="7">ATCC 10662 / CBS 1146 / NBRC 0425 / NCYC 2629 / NRRL Y-866</strain>
    </source>
</reference>
<organism evidence="6 7">
    <name type="scientific">Torulaspora delbrueckii</name>
    <name type="common">Yeast</name>
    <name type="synonym">Candida colliculosa</name>
    <dbReference type="NCBI Taxonomy" id="4950"/>
    <lineage>
        <taxon>Eukaryota</taxon>
        <taxon>Fungi</taxon>
        <taxon>Dikarya</taxon>
        <taxon>Ascomycota</taxon>
        <taxon>Saccharomycotina</taxon>
        <taxon>Saccharomycetes</taxon>
        <taxon>Saccharomycetales</taxon>
        <taxon>Saccharomycetaceae</taxon>
        <taxon>Torulaspora</taxon>
    </lineage>
</organism>
<feature type="repeat" description="WD" evidence="5">
    <location>
        <begin position="191"/>
        <end position="232"/>
    </location>
</feature>
<dbReference type="GO" id="GO:0005634">
    <property type="term" value="C:nucleus"/>
    <property type="evidence" value="ECO:0007669"/>
    <property type="project" value="EnsemblFungi"/>
</dbReference>
<evidence type="ECO:0000256" key="4">
    <source>
        <dbReference type="ARBA" id="ARBA00038321"/>
    </source>
</evidence>
<keyword evidence="1 5" id="KW-0853">WD repeat</keyword>
<dbReference type="Gene3D" id="2.130.10.10">
    <property type="entry name" value="YVTN repeat-like/Quinoprotein amine dehydrogenase"/>
    <property type="match status" value="2"/>
</dbReference>
<feature type="repeat" description="WD" evidence="5">
    <location>
        <begin position="149"/>
        <end position="190"/>
    </location>
</feature>
<dbReference type="InterPro" id="IPR051179">
    <property type="entry name" value="WD_repeat_multifunction"/>
</dbReference>
<dbReference type="GO" id="GO:0070682">
    <property type="term" value="P:proteasome regulatory particle assembly"/>
    <property type="evidence" value="ECO:0007669"/>
    <property type="project" value="EnsemblFungi"/>
</dbReference>
<dbReference type="SUPFAM" id="SSF50978">
    <property type="entry name" value="WD40 repeat-like"/>
    <property type="match status" value="1"/>
</dbReference>
<evidence type="ECO:0000256" key="5">
    <source>
        <dbReference type="PROSITE-ProRule" id="PRU00221"/>
    </source>
</evidence>
<dbReference type="PANTHER" id="PTHR19857">
    <property type="entry name" value="MITOCHONDRIAL DIVISION PROTEIN 1-RELATED"/>
    <property type="match status" value="1"/>
</dbReference>
<dbReference type="GO" id="GO:0005829">
    <property type="term" value="C:cytosol"/>
    <property type="evidence" value="ECO:0007669"/>
    <property type="project" value="EnsemblFungi"/>
</dbReference>
<dbReference type="FunCoup" id="G8ZWP3">
    <property type="interactions" value="122"/>
</dbReference>
<name>G8ZWP3_TORDE</name>
<dbReference type="RefSeq" id="XP_003682248.1">
    <property type="nucleotide sequence ID" value="XM_003682200.1"/>
</dbReference>
<proteinExistence type="inferred from homology"/>
<keyword evidence="3" id="KW-0647">Proteasome</keyword>
<dbReference type="GO" id="GO:0044183">
    <property type="term" value="F:protein folding chaperone"/>
    <property type="evidence" value="ECO:0007669"/>
    <property type="project" value="EnsemblFungi"/>
</dbReference>
<accession>G8ZWP3</accession>
<dbReference type="EMBL" id="HE616747">
    <property type="protein sequence ID" value="CCE93037.1"/>
    <property type="molecule type" value="Genomic_DNA"/>
</dbReference>
<dbReference type="KEGG" id="tdl:TDEL_0F02260"/>
<dbReference type="STRING" id="1076872.G8ZWP3"/>
<gene>
    <name evidence="6" type="primary">TDEL0F02260</name>
    <name evidence="6" type="ORF">TDEL_0F02260</name>
</gene>
<dbReference type="PROSITE" id="PS50082">
    <property type="entry name" value="WD_REPEATS_2"/>
    <property type="match status" value="2"/>
</dbReference>
<keyword evidence="2" id="KW-0677">Repeat</keyword>
<evidence type="ECO:0008006" key="8">
    <source>
        <dbReference type="Google" id="ProtNLM"/>
    </source>
</evidence>
<comment type="similarity">
    <text evidence="4">Belongs to the WD repeat PAAF1/RPN14 family.</text>
</comment>
<dbReference type="Pfam" id="PF00400">
    <property type="entry name" value="WD40"/>
    <property type="match status" value="2"/>
</dbReference>
<dbReference type="eggNOG" id="KOG0266">
    <property type="taxonomic scope" value="Eukaryota"/>
</dbReference>
<dbReference type="OrthoDB" id="10257301at2759"/>
<evidence type="ECO:0000256" key="2">
    <source>
        <dbReference type="ARBA" id="ARBA00022737"/>
    </source>
</evidence>
<dbReference type="Proteomes" id="UP000005627">
    <property type="component" value="Chromosome 6"/>
</dbReference>
<dbReference type="InterPro" id="IPR015943">
    <property type="entry name" value="WD40/YVTN_repeat-like_dom_sf"/>
</dbReference>
<dbReference type="SMART" id="SM00320">
    <property type="entry name" value="WD40"/>
    <property type="match status" value="4"/>
</dbReference>
<dbReference type="PANTHER" id="PTHR19857:SF19">
    <property type="entry name" value="26S PROTEASOME REGULATORY SUBUNIT RPN14"/>
    <property type="match status" value="1"/>
</dbReference>
<dbReference type="InterPro" id="IPR036322">
    <property type="entry name" value="WD40_repeat_dom_sf"/>
</dbReference>
<evidence type="ECO:0000256" key="1">
    <source>
        <dbReference type="ARBA" id="ARBA00022574"/>
    </source>
</evidence>
<keyword evidence="7" id="KW-1185">Reference proteome</keyword>
<dbReference type="PROSITE" id="PS50294">
    <property type="entry name" value="WD_REPEATS_REGION"/>
    <property type="match status" value="2"/>
</dbReference>
<dbReference type="GeneID" id="11501497"/>
<dbReference type="AlphaFoldDB" id="G8ZWP3"/>
<evidence type="ECO:0000256" key="3">
    <source>
        <dbReference type="ARBA" id="ARBA00022942"/>
    </source>
</evidence>
<evidence type="ECO:0000313" key="7">
    <source>
        <dbReference type="Proteomes" id="UP000005627"/>
    </source>
</evidence>
<sequence>MNSCKKVPVCHIQYDFEQCVAEETDGGQFYVNVDRSLNEVEEFTVKFSAGGNQFDAGEGGSFNKVDDHLYQTTLGETLEKENMTRGGVDCRFRTMDRDYTMNSHQDDEDEIQWTAIDAVGVPHELYALGNAKGDIKVYDKKLDLQREMKGAHLSDITSLRFFPSGEVLLSSSNDMQLKIWSVIDGSNPRTFAGHKSEVTDTCLIERGRNFLSSSADGTIRLWECGSGETLNVFARKENPNDGINSMALFEDGSSTDGSHPMEFGTQGKHVLAGHCSGVITLHDIFNKEQEVQLPSKFSSSCNTVATDPESTNFFYAGYQNGALAQWDLRKPLEPIDYMYINEGLPINYIYSLSKGLYISSGLDTSLKLNMSTYKSNGTIGRSILDRPTFLVSNDYRVAQFTLTPDTKHIIAVGNWGFCGKYSSEDKYCK</sequence>
<dbReference type="HOGENOM" id="CLU_037051_3_1_1"/>
<protein>
    <recommendedName>
        <fullName evidence="8">Anaphase-promoting complex subunit 4 WD40 domain-containing protein</fullName>
    </recommendedName>
</protein>
<dbReference type="GO" id="GO:0000502">
    <property type="term" value="C:proteasome complex"/>
    <property type="evidence" value="ECO:0007669"/>
    <property type="project" value="UniProtKB-KW"/>
</dbReference>
<evidence type="ECO:0000313" key="6">
    <source>
        <dbReference type="EMBL" id="CCE93037.1"/>
    </source>
</evidence>
<dbReference type="InterPro" id="IPR001680">
    <property type="entry name" value="WD40_rpt"/>
</dbReference>
<dbReference type="GO" id="GO:0006511">
    <property type="term" value="P:ubiquitin-dependent protein catabolic process"/>
    <property type="evidence" value="ECO:0007669"/>
    <property type="project" value="EnsemblFungi"/>
</dbReference>
<dbReference type="InParanoid" id="G8ZWP3"/>